<accession>A0A8J2KII5</accession>
<dbReference type="Proteomes" id="UP000708208">
    <property type="component" value="Unassembled WGS sequence"/>
</dbReference>
<keyword evidence="2" id="KW-1185">Reference proteome</keyword>
<evidence type="ECO:0000313" key="2">
    <source>
        <dbReference type="Proteomes" id="UP000708208"/>
    </source>
</evidence>
<protein>
    <submittedName>
        <fullName evidence="1">Uncharacterized protein</fullName>
    </submittedName>
</protein>
<proteinExistence type="predicted"/>
<organism evidence="1 2">
    <name type="scientific">Allacma fusca</name>
    <dbReference type="NCBI Taxonomy" id="39272"/>
    <lineage>
        <taxon>Eukaryota</taxon>
        <taxon>Metazoa</taxon>
        <taxon>Ecdysozoa</taxon>
        <taxon>Arthropoda</taxon>
        <taxon>Hexapoda</taxon>
        <taxon>Collembola</taxon>
        <taxon>Symphypleona</taxon>
        <taxon>Sminthuridae</taxon>
        <taxon>Allacma</taxon>
    </lineage>
</organism>
<evidence type="ECO:0000313" key="1">
    <source>
        <dbReference type="EMBL" id="CAG7815460.1"/>
    </source>
</evidence>
<dbReference type="EMBL" id="CAJVCH010344748">
    <property type="protein sequence ID" value="CAG7815460.1"/>
    <property type="molecule type" value="Genomic_DNA"/>
</dbReference>
<name>A0A8J2KII5_9HEXA</name>
<gene>
    <name evidence="1" type="ORF">AFUS01_LOCUS26138</name>
</gene>
<reference evidence="1" key="1">
    <citation type="submission" date="2021-06" db="EMBL/GenBank/DDBJ databases">
        <authorList>
            <person name="Hodson N. C."/>
            <person name="Mongue J. A."/>
            <person name="Jaron S. K."/>
        </authorList>
    </citation>
    <scope>NUCLEOTIDE SEQUENCE</scope>
</reference>
<dbReference type="AlphaFoldDB" id="A0A8J2KII5"/>
<sequence>MIVFFSLGYERKFRGGKQVPILVLLYSLMNHWLNYCITLLFSSELSTVTLISYAHNERIFSSHRYCFVHGAGESFLRVQTPEKKEIIHQGKILILPHSMLTKMNEVVFIKNLDKKMLFSSLS</sequence>
<comment type="caution">
    <text evidence="1">The sequence shown here is derived from an EMBL/GenBank/DDBJ whole genome shotgun (WGS) entry which is preliminary data.</text>
</comment>